<dbReference type="PANTHER" id="PTHR47018:SF3">
    <property type="entry name" value="MYCBP-ASSOCIATED PROTEIN"/>
    <property type="match status" value="1"/>
</dbReference>
<proteinExistence type="predicted"/>
<feature type="non-terminal residue" evidence="1">
    <location>
        <position position="190"/>
    </location>
</feature>
<organism evidence="1 2">
    <name type="scientific">Porites lobata</name>
    <dbReference type="NCBI Taxonomy" id="104759"/>
    <lineage>
        <taxon>Eukaryota</taxon>
        <taxon>Metazoa</taxon>
        <taxon>Cnidaria</taxon>
        <taxon>Anthozoa</taxon>
        <taxon>Hexacorallia</taxon>
        <taxon>Scleractinia</taxon>
        <taxon>Fungiina</taxon>
        <taxon>Poritidae</taxon>
        <taxon>Porites</taxon>
    </lineage>
</organism>
<name>A0ABN8S973_9CNID</name>
<evidence type="ECO:0000313" key="1">
    <source>
        <dbReference type="EMBL" id="CAH3187555.1"/>
    </source>
</evidence>
<sequence>MAGEVRTRVEGALSDLHAADARYHVNCMTCFMAPRSVAAAKYREPKRGKPVLPLKVLCSAAIAERRAKEIDFSFLRDVTNEESCPEFNGYNTTLTRQQGISYAPKTQAAYLPLIDMTPSDPDTILTALHEAKRLTEERGQKKTIFTSDQQLYKVAVEVKWTDPERFADVIVRLGGMHMLMSFVGAIGTLM</sequence>
<accession>A0ABN8S973</accession>
<dbReference type="Proteomes" id="UP001159405">
    <property type="component" value="Unassembled WGS sequence"/>
</dbReference>
<evidence type="ECO:0000313" key="2">
    <source>
        <dbReference type="Proteomes" id="UP001159405"/>
    </source>
</evidence>
<gene>
    <name evidence="1" type="ORF">PLOB_00037846</name>
</gene>
<reference evidence="1 2" key="1">
    <citation type="submission" date="2022-05" db="EMBL/GenBank/DDBJ databases">
        <authorList>
            <consortium name="Genoscope - CEA"/>
            <person name="William W."/>
        </authorList>
    </citation>
    <scope>NUCLEOTIDE SEQUENCE [LARGE SCALE GENOMIC DNA]</scope>
</reference>
<protein>
    <submittedName>
        <fullName evidence="1">Uncharacterized protein</fullName>
    </submittedName>
</protein>
<keyword evidence="2" id="KW-1185">Reference proteome</keyword>
<dbReference type="PANTHER" id="PTHR47018">
    <property type="entry name" value="CXC DOMAIN-CONTAINING PROTEIN-RELATED"/>
    <property type="match status" value="1"/>
</dbReference>
<dbReference type="EMBL" id="CALNXK010000552">
    <property type="protein sequence ID" value="CAH3187555.1"/>
    <property type="molecule type" value="Genomic_DNA"/>
</dbReference>
<comment type="caution">
    <text evidence="1">The sequence shown here is derived from an EMBL/GenBank/DDBJ whole genome shotgun (WGS) entry which is preliminary data.</text>
</comment>